<feature type="compositionally biased region" description="Polar residues" evidence="7">
    <location>
        <begin position="265"/>
        <end position="292"/>
    </location>
</feature>
<reference evidence="9 10" key="1">
    <citation type="journal article" date="2021" name="Hortic Res">
        <title>The domestication of Cucurbita argyrosperma as revealed by the genome of its wild relative.</title>
        <authorList>
            <person name="Barrera-Redondo J."/>
            <person name="Sanchez-de la Vega G."/>
            <person name="Aguirre-Liguori J.A."/>
            <person name="Castellanos-Morales G."/>
            <person name="Gutierrez-Guerrero Y.T."/>
            <person name="Aguirre-Dugua X."/>
            <person name="Aguirre-Planter E."/>
            <person name="Tenaillon M.I."/>
            <person name="Lira-Saade R."/>
            <person name="Eguiarte L.E."/>
        </authorList>
    </citation>
    <scope>NUCLEOTIDE SEQUENCE [LARGE SCALE GENOMIC DNA]</scope>
    <source>
        <strain evidence="9">JBR-2021</strain>
    </source>
</reference>
<feature type="domain" description="AP2/ERF" evidence="8">
    <location>
        <begin position="35"/>
        <end position="92"/>
    </location>
</feature>
<evidence type="ECO:0000256" key="4">
    <source>
        <dbReference type="ARBA" id="ARBA00023163"/>
    </source>
</evidence>
<evidence type="ECO:0000256" key="5">
    <source>
        <dbReference type="ARBA" id="ARBA00023242"/>
    </source>
</evidence>
<dbReference type="CDD" id="cd00018">
    <property type="entry name" value="AP2"/>
    <property type="match status" value="1"/>
</dbReference>
<dbReference type="PROSITE" id="PS51032">
    <property type="entry name" value="AP2_ERF"/>
    <property type="match status" value="1"/>
</dbReference>
<name>A0AAV6NW81_9ROSI</name>
<dbReference type="GO" id="GO:0009877">
    <property type="term" value="P:nodulation"/>
    <property type="evidence" value="ECO:0007669"/>
    <property type="project" value="UniProtKB-ARBA"/>
</dbReference>
<feature type="non-terminal residue" evidence="9">
    <location>
        <position position="1"/>
    </location>
</feature>
<dbReference type="PANTHER" id="PTHR31194:SF1">
    <property type="entry name" value="ETHYLENE-RESPONSIVE TRANSCRIPTION FACTOR ERN2"/>
    <property type="match status" value="1"/>
</dbReference>
<feature type="compositionally biased region" description="Polar residues" evidence="7">
    <location>
        <begin position="224"/>
        <end position="251"/>
    </location>
</feature>
<evidence type="ECO:0000256" key="3">
    <source>
        <dbReference type="ARBA" id="ARBA00023125"/>
    </source>
</evidence>
<dbReference type="GO" id="GO:0003700">
    <property type="term" value="F:DNA-binding transcription factor activity"/>
    <property type="evidence" value="ECO:0007669"/>
    <property type="project" value="InterPro"/>
</dbReference>
<dbReference type="Proteomes" id="UP000685013">
    <property type="component" value="Chromosome 3"/>
</dbReference>
<dbReference type="AlphaFoldDB" id="A0AAV6NW81"/>
<dbReference type="SMART" id="SM00380">
    <property type="entry name" value="AP2"/>
    <property type="match status" value="1"/>
</dbReference>
<comment type="subcellular location">
    <subcellularLocation>
        <location evidence="1">Nucleus</location>
    </subcellularLocation>
</comment>
<feature type="region of interest" description="Disordered" evidence="7">
    <location>
        <begin position="265"/>
        <end position="335"/>
    </location>
</feature>
<dbReference type="GO" id="GO:0005634">
    <property type="term" value="C:nucleus"/>
    <property type="evidence" value="ECO:0007669"/>
    <property type="project" value="UniProtKB-SubCell"/>
</dbReference>
<feature type="region of interest" description="Disordered" evidence="7">
    <location>
        <begin position="205"/>
        <end position="251"/>
    </location>
</feature>
<keyword evidence="10" id="KW-1185">Reference proteome</keyword>
<comment type="similarity">
    <text evidence="6">Belongs to the AP2/ERF transcription factor family. ERF subfamily.</text>
</comment>
<proteinExistence type="inferred from homology"/>
<dbReference type="EMBL" id="JAGKQH010000003">
    <property type="protein sequence ID" value="KAG6603431.1"/>
    <property type="molecule type" value="Genomic_DNA"/>
</dbReference>
<dbReference type="InterPro" id="IPR050913">
    <property type="entry name" value="AP2/ERF_ERF"/>
</dbReference>
<evidence type="ECO:0000256" key="1">
    <source>
        <dbReference type="ARBA" id="ARBA00004123"/>
    </source>
</evidence>
<evidence type="ECO:0000256" key="2">
    <source>
        <dbReference type="ARBA" id="ARBA00023015"/>
    </source>
</evidence>
<keyword evidence="2" id="KW-0805">Transcription regulation</keyword>
<dbReference type="PANTHER" id="PTHR31194">
    <property type="entry name" value="SHN SHINE , DNA BINDING / TRANSCRIPTION FACTOR"/>
    <property type="match status" value="1"/>
</dbReference>
<sequence length="354" mass="38877">MEINFQSPETHGGAAVPVVKTSKFKGKTRGNNGNKFVGVRQRPSGRWVAEIKDTTKKIRMWLGTFETAEEAARAYDEAACLLRGSNTRTNFFIPQIPTNSPIASRIRTLLNSKKPLGNSSAAASAAVPAPTIQDGRMIDVAEIRSTRSIASAVRHVNPKQHNVFSVDQSDVYTVSDVYAHMLSYEMRHLRKGTFEQLSSANNVNRISIRGGANGGRGSRGRSRQLNSGHGQSRRTVNNPGRQPSKTQSSSGIVCQICDIEPVVSNSHMNDGQTDNIASDNLSGVSLSSADNTRSSEEIAEYEAESSSINAQNQTHEHVSDQPTEAASQHPMRTRNLKKIRKRCNYHNSDHRDCY</sequence>
<keyword evidence="4" id="KW-0804">Transcription</keyword>
<comment type="caution">
    <text evidence="9">The sequence shown here is derived from an EMBL/GenBank/DDBJ whole genome shotgun (WGS) entry which is preliminary data.</text>
</comment>
<dbReference type="InterPro" id="IPR001471">
    <property type="entry name" value="AP2/ERF_dom"/>
</dbReference>
<evidence type="ECO:0000313" key="10">
    <source>
        <dbReference type="Proteomes" id="UP000685013"/>
    </source>
</evidence>
<evidence type="ECO:0000259" key="8">
    <source>
        <dbReference type="PROSITE" id="PS51032"/>
    </source>
</evidence>
<dbReference type="Pfam" id="PF00847">
    <property type="entry name" value="AP2"/>
    <property type="match status" value="1"/>
</dbReference>
<keyword evidence="5" id="KW-0539">Nucleus</keyword>
<gene>
    <name evidence="9" type="primary">ERN1</name>
    <name evidence="9" type="ORF">SDJN03_04040</name>
</gene>
<dbReference type="FunFam" id="3.30.730.10:FF:000005">
    <property type="entry name" value="ethylene-responsive transcription factor RAP2-11"/>
    <property type="match status" value="1"/>
</dbReference>
<accession>A0AAV6NW81</accession>
<evidence type="ECO:0000256" key="6">
    <source>
        <dbReference type="ARBA" id="ARBA00024343"/>
    </source>
</evidence>
<keyword evidence="3" id="KW-0238">DNA-binding</keyword>
<protein>
    <submittedName>
        <fullName evidence="9">Ethylene-responsive transcription factor ERN1</fullName>
    </submittedName>
</protein>
<evidence type="ECO:0000256" key="7">
    <source>
        <dbReference type="SAM" id="MobiDB-lite"/>
    </source>
</evidence>
<evidence type="ECO:0000313" key="9">
    <source>
        <dbReference type="EMBL" id="KAG6603431.1"/>
    </source>
</evidence>
<dbReference type="GO" id="GO:0003677">
    <property type="term" value="F:DNA binding"/>
    <property type="evidence" value="ECO:0007669"/>
    <property type="project" value="UniProtKB-KW"/>
</dbReference>
<organism evidence="9 10">
    <name type="scientific">Cucurbita argyrosperma subsp. sororia</name>
    <dbReference type="NCBI Taxonomy" id="37648"/>
    <lineage>
        <taxon>Eukaryota</taxon>
        <taxon>Viridiplantae</taxon>
        <taxon>Streptophyta</taxon>
        <taxon>Embryophyta</taxon>
        <taxon>Tracheophyta</taxon>
        <taxon>Spermatophyta</taxon>
        <taxon>Magnoliopsida</taxon>
        <taxon>eudicotyledons</taxon>
        <taxon>Gunneridae</taxon>
        <taxon>Pentapetalae</taxon>
        <taxon>rosids</taxon>
        <taxon>fabids</taxon>
        <taxon>Cucurbitales</taxon>
        <taxon>Cucurbitaceae</taxon>
        <taxon>Cucurbiteae</taxon>
        <taxon>Cucurbita</taxon>
    </lineage>
</organism>